<dbReference type="InterPro" id="IPR009056">
    <property type="entry name" value="Cyt_c-like_dom"/>
</dbReference>
<dbReference type="PANTHER" id="PTHR35008">
    <property type="entry name" value="BLL4482 PROTEIN-RELATED"/>
    <property type="match status" value="1"/>
</dbReference>
<proteinExistence type="predicted"/>
<accession>A0ABU0I4Y2</accession>
<evidence type="ECO:0000313" key="7">
    <source>
        <dbReference type="EMBL" id="MDQ0449142.1"/>
    </source>
</evidence>
<keyword evidence="1 4" id="KW-0349">Heme</keyword>
<feature type="signal peptide" evidence="5">
    <location>
        <begin position="1"/>
        <end position="24"/>
    </location>
</feature>
<feature type="chain" id="PRO_5047178681" evidence="5">
    <location>
        <begin position="25"/>
        <end position="180"/>
    </location>
</feature>
<gene>
    <name evidence="7" type="ORF">QO012_003657</name>
</gene>
<evidence type="ECO:0000256" key="2">
    <source>
        <dbReference type="ARBA" id="ARBA00022723"/>
    </source>
</evidence>
<organism evidence="7 8">
    <name type="scientific">Methylobacterium aerolatum</name>
    <dbReference type="NCBI Taxonomy" id="418708"/>
    <lineage>
        <taxon>Bacteria</taxon>
        <taxon>Pseudomonadati</taxon>
        <taxon>Pseudomonadota</taxon>
        <taxon>Alphaproteobacteria</taxon>
        <taxon>Hyphomicrobiales</taxon>
        <taxon>Methylobacteriaceae</taxon>
        <taxon>Methylobacterium</taxon>
    </lineage>
</organism>
<name>A0ABU0I4Y2_9HYPH</name>
<dbReference type="EMBL" id="JAUSVP010000012">
    <property type="protein sequence ID" value="MDQ0449142.1"/>
    <property type="molecule type" value="Genomic_DNA"/>
</dbReference>
<dbReference type="InterPro" id="IPR051459">
    <property type="entry name" value="Cytochrome_c-type_DH"/>
</dbReference>
<keyword evidence="8" id="KW-1185">Reference proteome</keyword>
<dbReference type="PROSITE" id="PS51007">
    <property type="entry name" value="CYTC"/>
    <property type="match status" value="1"/>
</dbReference>
<dbReference type="SUPFAM" id="SSF46626">
    <property type="entry name" value="Cytochrome c"/>
    <property type="match status" value="1"/>
</dbReference>
<dbReference type="RefSeq" id="WP_238203809.1">
    <property type="nucleotide sequence ID" value="NZ_BPQE01000015.1"/>
</dbReference>
<sequence>MATRNVRALAAAFCAFGIGGAAHGAERFGIGRPATEAEIAAWNIDIDRDGRKLPPGHGSVAHGRAVFEAQCASCHGSRGEGGTGERLAGGQGTLASAKPIKTVGSFWPYAPTLFDYIRRAMPMNAPQSLSDDDVYAVSGYVLHLNGLAPEDAVFDAHSLAAVRMPNRDGFVPDPRPDVKP</sequence>
<evidence type="ECO:0000256" key="3">
    <source>
        <dbReference type="ARBA" id="ARBA00023004"/>
    </source>
</evidence>
<dbReference type="Pfam" id="PF13442">
    <property type="entry name" value="Cytochrome_CBB3"/>
    <property type="match status" value="1"/>
</dbReference>
<protein>
    <submittedName>
        <fullName evidence="7">Cytochrome c</fullName>
    </submittedName>
</protein>
<dbReference type="InterPro" id="IPR036909">
    <property type="entry name" value="Cyt_c-like_dom_sf"/>
</dbReference>
<evidence type="ECO:0000256" key="4">
    <source>
        <dbReference type="PROSITE-ProRule" id="PRU00433"/>
    </source>
</evidence>
<dbReference type="PANTHER" id="PTHR35008:SF8">
    <property type="entry name" value="ALCOHOL DEHYDROGENASE CYTOCHROME C SUBUNIT"/>
    <property type="match status" value="1"/>
</dbReference>
<feature type="domain" description="Cytochrome c" evidence="6">
    <location>
        <begin position="58"/>
        <end position="145"/>
    </location>
</feature>
<keyword evidence="5" id="KW-0732">Signal</keyword>
<evidence type="ECO:0000256" key="1">
    <source>
        <dbReference type="ARBA" id="ARBA00022617"/>
    </source>
</evidence>
<dbReference type="Gene3D" id="1.10.760.10">
    <property type="entry name" value="Cytochrome c-like domain"/>
    <property type="match status" value="1"/>
</dbReference>
<comment type="caution">
    <text evidence="7">The sequence shown here is derived from an EMBL/GenBank/DDBJ whole genome shotgun (WGS) entry which is preliminary data.</text>
</comment>
<dbReference type="Proteomes" id="UP001231124">
    <property type="component" value="Unassembled WGS sequence"/>
</dbReference>
<evidence type="ECO:0000256" key="5">
    <source>
        <dbReference type="SAM" id="SignalP"/>
    </source>
</evidence>
<keyword evidence="2 4" id="KW-0479">Metal-binding</keyword>
<reference evidence="7 8" key="1">
    <citation type="submission" date="2023-07" db="EMBL/GenBank/DDBJ databases">
        <title>Genomic Encyclopedia of Type Strains, Phase IV (KMG-IV): sequencing the most valuable type-strain genomes for metagenomic binning, comparative biology and taxonomic classification.</title>
        <authorList>
            <person name="Goeker M."/>
        </authorList>
    </citation>
    <scope>NUCLEOTIDE SEQUENCE [LARGE SCALE GENOMIC DNA]</scope>
    <source>
        <strain evidence="7 8">DSM 19013</strain>
    </source>
</reference>
<evidence type="ECO:0000259" key="6">
    <source>
        <dbReference type="PROSITE" id="PS51007"/>
    </source>
</evidence>
<keyword evidence="3 4" id="KW-0408">Iron</keyword>
<evidence type="ECO:0000313" key="8">
    <source>
        <dbReference type="Proteomes" id="UP001231124"/>
    </source>
</evidence>